<name>J3MUX3_ORYBR</name>
<organism evidence="3">
    <name type="scientific">Oryza brachyantha</name>
    <name type="common">malo sina</name>
    <dbReference type="NCBI Taxonomy" id="4533"/>
    <lineage>
        <taxon>Eukaryota</taxon>
        <taxon>Viridiplantae</taxon>
        <taxon>Streptophyta</taxon>
        <taxon>Embryophyta</taxon>
        <taxon>Tracheophyta</taxon>
        <taxon>Spermatophyta</taxon>
        <taxon>Magnoliopsida</taxon>
        <taxon>Liliopsida</taxon>
        <taxon>Poales</taxon>
        <taxon>Poaceae</taxon>
        <taxon>BOP clade</taxon>
        <taxon>Oryzoideae</taxon>
        <taxon>Oryzeae</taxon>
        <taxon>Oryzinae</taxon>
        <taxon>Oryza</taxon>
    </lineage>
</organism>
<dbReference type="SUPFAM" id="SSF53756">
    <property type="entry name" value="UDP-Glycosyltransferase/glycogen phosphorylase"/>
    <property type="match status" value="1"/>
</dbReference>
<dbReference type="STRING" id="4533.J3MUX3"/>
<dbReference type="Gene3D" id="3.40.50.2000">
    <property type="entry name" value="Glycogen Phosphorylase B"/>
    <property type="match status" value="5"/>
</dbReference>
<sequence length="313" mass="33302">MAPAAIEVGDHTTHVLLVAYPTQGHINPLLQFGKRLAPRHTACAVNIAYGHAWSGTVKLPVREAPGELPGLPAGLEAGDLPTFMVNPADGHGYQDMLVKQQFDGIGDADDVLVNSFSDLEPPEAEHLASTWGAKTIGPTVPSASLDTRIPDDTSYGCHLHSPSPATTAWLDAHPARSVVYAAFGSVAKASPEQMAEVAEGLLATGRPFLWVAISAGVPMVAVPRWSDQTMNAKYIADIWRVGVRARRSGGGGVVDGLVERGEVERCVREVMEREEYRRNAGKWREMAKDAVSEGGSSDANIAAFVAKYGATAK</sequence>
<dbReference type="eggNOG" id="KOG1192">
    <property type="taxonomic scope" value="Eukaryota"/>
</dbReference>
<protein>
    <recommendedName>
        <fullName evidence="5">UDP-glycosyltransferases domain-containing protein</fullName>
    </recommendedName>
</protein>
<dbReference type="PANTHER" id="PTHR11926">
    <property type="entry name" value="GLUCOSYL/GLUCURONOSYL TRANSFERASES"/>
    <property type="match status" value="1"/>
</dbReference>
<dbReference type="GO" id="GO:0080044">
    <property type="term" value="F:quercetin 7-O-glucosyltransferase activity"/>
    <property type="evidence" value="ECO:0007669"/>
    <property type="project" value="TreeGrafter"/>
</dbReference>
<dbReference type="Proteomes" id="UP000006038">
    <property type="component" value="Chromosome 8"/>
</dbReference>
<dbReference type="CDD" id="cd03784">
    <property type="entry name" value="GT1_Gtf-like"/>
    <property type="match status" value="1"/>
</dbReference>
<dbReference type="PANTHER" id="PTHR11926:SF1553">
    <property type="entry name" value="GLYCOSYLTRANSFERASE"/>
    <property type="match status" value="1"/>
</dbReference>
<evidence type="ECO:0000256" key="1">
    <source>
        <dbReference type="ARBA" id="ARBA00009995"/>
    </source>
</evidence>
<evidence type="ECO:0000256" key="2">
    <source>
        <dbReference type="ARBA" id="ARBA00022679"/>
    </source>
</evidence>
<dbReference type="AlphaFoldDB" id="J3MUX3"/>
<evidence type="ECO:0000313" key="3">
    <source>
        <dbReference type="EnsemblPlants" id="OB08G29040.1"/>
    </source>
</evidence>
<reference evidence="3" key="1">
    <citation type="journal article" date="2013" name="Nat. Commun.">
        <title>Whole-genome sequencing of Oryza brachyantha reveals mechanisms underlying Oryza genome evolution.</title>
        <authorList>
            <person name="Chen J."/>
            <person name="Huang Q."/>
            <person name="Gao D."/>
            <person name="Wang J."/>
            <person name="Lang Y."/>
            <person name="Liu T."/>
            <person name="Li B."/>
            <person name="Bai Z."/>
            <person name="Luis Goicoechea J."/>
            <person name="Liang C."/>
            <person name="Chen C."/>
            <person name="Zhang W."/>
            <person name="Sun S."/>
            <person name="Liao Y."/>
            <person name="Zhang X."/>
            <person name="Yang L."/>
            <person name="Song C."/>
            <person name="Wang M."/>
            <person name="Shi J."/>
            <person name="Liu G."/>
            <person name="Liu J."/>
            <person name="Zhou H."/>
            <person name="Zhou W."/>
            <person name="Yu Q."/>
            <person name="An N."/>
            <person name="Chen Y."/>
            <person name="Cai Q."/>
            <person name="Wang B."/>
            <person name="Liu B."/>
            <person name="Min J."/>
            <person name="Huang Y."/>
            <person name="Wu H."/>
            <person name="Li Z."/>
            <person name="Zhang Y."/>
            <person name="Yin Y."/>
            <person name="Song W."/>
            <person name="Jiang J."/>
            <person name="Jackson S.A."/>
            <person name="Wing R.A."/>
            <person name="Wang J."/>
            <person name="Chen M."/>
        </authorList>
    </citation>
    <scope>NUCLEOTIDE SEQUENCE [LARGE SCALE GENOMIC DNA]</scope>
    <source>
        <strain evidence="3">cv. IRGC 101232</strain>
    </source>
</reference>
<evidence type="ECO:0008006" key="5">
    <source>
        <dbReference type="Google" id="ProtNLM"/>
    </source>
</evidence>
<accession>J3MUX3</accession>
<dbReference type="InterPro" id="IPR002213">
    <property type="entry name" value="UDP_glucos_trans"/>
</dbReference>
<dbReference type="EnsemblPlants" id="OB08G29040.1">
    <property type="protein sequence ID" value="OB08G29040.1"/>
    <property type="gene ID" value="OB08G29040"/>
</dbReference>
<dbReference type="Gramene" id="OB08G29040.1">
    <property type="protein sequence ID" value="OB08G29040.1"/>
    <property type="gene ID" value="OB08G29040"/>
</dbReference>
<dbReference type="GO" id="GO:0080043">
    <property type="term" value="F:quercetin 3-O-glucosyltransferase activity"/>
    <property type="evidence" value="ECO:0007669"/>
    <property type="project" value="TreeGrafter"/>
</dbReference>
<comment type="similarity">
    <text evidence="1">Belongs to the UDP-glycosyltransferase family.</text>
</comment>
<dbReference type="HOGENOM" id="CLU_001724_0_1_1"/>
<dbReference type="Pfam" id="PF00201">
    <property type="entry name" value="UDPGT"/>
    <property type="match status" value="1"/>
</dbReference>
<keyword evidence="4" id="KW-1185">Reference proteome</keyword>
<evidence type="ECO:0000313" key="4">
    <source>
        <dbReference type="Proteomes" id="UP000006038"/>
    </source>
</evidence>
<proteinExistence type="inferred from homology"/>
<keyword evidence="2" id="KW-0808">Transferase</keyword>
<dbReference type="OMA" id="YIADIWR"/>
<reference evidence="3" key="2">
    <citation type="submission" date="2013-04" db="UniProtKB">
        <authorList>
            <consortium name="EnsemblPlants"/>
        </authorList>
    </citation>
    <scope>IDENTIFICATION</scope>
</reference>